<name>X1E2F9_9ZZZZ</name>
<gene>
    <name evidence="2" type="ORF">S01H4_64892</name>
</gene>
<feature type="transmembrane region" description="Helical" evidence="1">
    <location>
        <begin position="78"/>
        <end position="96"/>
    </location>
</feature>
<keyword evidence="1" id="KW-1133">Transmembrane helix</keyword>
<reference evidence="2" key="1">
    <citation type="journal article" date="2014" name="Front. Microbiol.">
        <title>High frequency of phylogenetically diverse reductive dehalogenase-homologous genes in deep subseafloor sedimentary metagenomes.</title>
        <authorList>
            <person name="Kawai M."/>
            <person name="Futagami T."/>
            <person name="Toyoda A."/>
            <person name="Takaki Y."/>
            <person name="Nishi S."/>
            <person name="Hori S."/>
            <person name="Arai W."/>
            <person name="Tsubouchi T."/>
            <person name="Morono Y."/>
            <person name="Uchiyama I."/>
            <person name="Ito T."/>
            <person name="Fujiyama A."/>
            <person name="Inagaki F."/>
            <person name="Takami H."/>
        </authorList>
    </citation>
    <scope>NUCLEOTIDE SEQUENCE</scope>
    <source>
        <strain evidence="2">Expedition CK06-06</strain>
    </source>
</reference>
<proteinExistence type="predicted"/>
<keyword evidence="1" id="KW-0472">Membrane</keyword>
<comment type="caution">
    <text evidence="2">The sequence shown here is derived from an EMBL/GenBank/DDBJ whole genome shotgun (WGS) entry which is preliminary data.</text>
</comment>
<keyword evidence="1" id="KW-0812">Transmembrane</keyword>
<feature type="transmembrane region" description="Helical" evidence="1">
    <location>
        <begin position="54"/>
        <end position="72"/>
    </location>
</feature>
<dbReference type="EMBL" id="BART01039501">
    <property type="protein sequence ID" value="GAH14590.1"/>
    <property type="molecule type" value="Genomic_DNA"/>
</dbReference>
<evidence type="ECO:0000256" key="1">
    <source>
        <dbReference type="SAM" id="Phobius"/>
    </source>
</evidence>
<sequence>LVPLTITAVVLLRLFTPPIPMYPGLVSEIFIATFLMAFACYCLGLLTGWNSSKIIPTLGGLVLTCILVPLVLVKGFGLHIVVILLLFIIASLMRTWHTFMSTSL</sequence>
<feature type="transmembrane region" description="Helical" evidence="1">
    <location>
        <begin position="29"/>
        <end position="47"/>
    </location>
</feature>
<organism evidence="2">
    <name type="scientific">marine sediment metagenome</name>
    <dbReference type="NCBI Taxonomy" id="412755"/>
    <lineage>
        <taxon>unclassified sequences</taxon>
        <taxon>metagenomes</taxon>
        <taxon>ecological metagenomes</taxon>
    </lineage>
</organism>
<dbReference type="AlphaFoldDB" id="X1E2F9"/>
<evidence type="ECO:0000313" key="2">
    <source>
        <dbReference type="EMBL" id="GAH14590.1"/>
    </source>
</evidence>
<feature type="non-terminal residue" evidence="2">
    <location>
        <position position="1"/>
    </location>
</feature>
<protein>
    <submittedName>
        <fullName evidence="2">Uncharacterized protein</fullName>
    </submittedName>
</protein>
<accession>X1E2F9</accession>